<dbReference type="PANTHER" id="PTHR24006">
    <property type="entry name" value="UBIQUITIN CARBOXYL-TERMINAL HYDROLASE"/>
    <property type="match status" value="1"/>
</dbReference>
<dbReference type="InterPro" id="IPR050164">
    <property type="entry name" value="Peptidase_C19"/>
</dbReference>
<comment type="caution">
    <text evidence="3">The sequence shown here is derived from an EMBL/GenBank/DDBJ whole genome shotgun (WGS) entry which is preliminary data.</text>
</comment>
<dbReference type="InterPro" id="IPR021905">
    <property type="entry name" value="DUF3517"/>
</dbReference>
<dbReference type="PROSITE" id="PS00973">
    <property type="entry name" value="USP_2"/>
    <property type="match status" value="1"/>
</dbReference>
<dbReference type="InterPro" id="IPR018200">
    <property type="entry name" value="USP_CS"/>
</dbReference>
<dbReference type="GO" id="GO:0016579">
    <property type="term" value="P:protein deubiquitination"/>
    <property type="evidence" value="ECO:0007669"/>
    <property type="project" value="InterPro"/>
</dbReference>
<feature type="compositionally biased region" description="Basic and acidic residues" evidence="1">
    <location>
        <begin position="103"/>
        <end position="114"/>
    </location>
</feature>
<dbReference type="Gene3D" id="3.90.70.10">
    <property type="entry name" value="Cysteine proteinases"/>
    <property type="match status" value="1"/>
</dbReference>
<protein>
    <recommendedName>
        <fullName evidence="2">USP domain-containing protein</fullName>
    </recommendedName>
</protein>
<dbReference type="FunFam" id="3.90.70.10:FF:000136">
    <property type="entry name" value="Ubiquitin C-terminal hydrolase, putative"/>
    <property type="match status" value="1"/>
</dbReference>
<feature type="domain" description="USP" evidence="2">
    <location>
        <begin position="1608"/>
        <end position="1938"/>
    </location>
</feature>
<name>A0A5M8PQS8_9LECA</name>
<dbReference type="GO" id="GO:0005634">
    <property type="term" value="C:nucleus"/>
    <property type="evidence" value="ECO:0007669"/>
    <property type="project" value="TreeGrafter"/>
</dbReference>
<dbReference type="PROSITE" id="PS50235">
    <property type="entry name" value="USP_3"/>
    <property type="match status" value="1"/>
</dbReference>
<organism evidence="3 4">
    <name type="scientific">Lasallia pustulata</name>
    <dbReference type="NCBI Taxonomy" id="136370"/>
    <lineage>
        <taxon>Eukaryota</taxon>
        <taxon>Fungi</taxon>
        <taxon>Dikarya</taxon>
        <taxon>Ascomycota</taxon>
        <taxon>Pezizomycotina</taxon>
        <taxon>Lecanoromycetes</taxon>
        <taxon>OSLEUM clade</taxon>
        <taxon>Umbilicariomycetidae</taxon>
        <taxon>Umbilicariales</taxon>
        <taxon>Umbilicariaceae</taxon>
        <taxon>Lasallia</taxon>
    </lineage>
</organism>
<feature type="compositionally biased region" description="Low complexity" evidence="1">
    <location>
        <begin position="9"/>
        <end position="26"/>
    </location>
</feature>
<proteinExistence type="predicted"/>
<dbReference type="InterPro" id="IPR038765">
    <property type="entry name" value="Papain-like_cys_pep_sf"/>
</dbReference>
<dbReference type="SUPFAM" id="SSF54001">
    <property type="entry name" value="Cysteine proteinases"/>
    <property type="match status" value="1"/>
</dbReference>
<dbReference type="InterPro" id="IPR001394">
    <property type="entry name" value="Peptidase_C19_UCH"/>
</dbReference>
<dbReference type="Pfam" id="PF00443">
    <property type="entry name" value="UCH"/>
    <property type="match status" value="1"/>
</dbReference>
<dbReference type="GO" id="GO:0005829">
    <property type="term" value="C:cytosol"/>
    <property type="evidence" value="ECO:0007669"/>
    <property type="project" value="TreeGrafter"/>
</dbReference>
<evidence type="ECO:0000259" key="2">
    <source>
        <dbReference type="PROSITE" id="PS50235"/>
    </source>
</evidence>
<dbReference type="InterPro" id="IPR028889">
    <property type="entry name" value="USP"/>
</dbReference>
<evidence type="ECO:0000313" key="4">
    <source>
        <dbReference type="Proteomes" id="UP000324767"/>
    </source>
</evidence>
<dbReference type="Pfam" id="PF12030">
    <property type="entry name" value="DUF3517"/>
    <property type="match status" value="1"/>
</dbReference>
<gene>
    <name evidence="3" type="ORF">FRX48_04599</name>
</gene>
<dbReference type="PANTHER" id="PTHR24006:SF827">
    <property type="entry name" value="UBIQUITIN CARBOXYL-TERMINAL HYDROLASE 34"/>
    <property type="match status" value="1"/>
</dbReference>
<evidence type="ECO:0000256" key="1">
    <source>
        <dbReference type="SAM" id="MobiDB-lite"/>
    </source>
</evidence>
<reference evidence="3 4" key="1">
    <citation type="submission" date="2019-09" db="EMBL/GenBank/DDBJ databases">
        <title>The hologenome of the rock-dwelling lichen Lasallia pustulata.</title>
        <authorList>
            <person name="Greshake Tzovaras B."/>
            <person name="Segers F."/>
            <person name="Bicker A."/>
            <person name="Dal Grande F."/>
            <person name="Otte J."/>
            <person name="Hankeln T."/>
            <person name="Schmitt I."/>
            <person name="Ebersberger I."/>
        </authorList>
    </citation>
    <scope>NUCLEOTIDE SEQUENCE [LARGE SCALE GENOMIC DNA]</scope>
    <source>
        <strain evidence="3">A1-1</strain>
    </source>
</reference>
<dbReference type="EMBL" id="VXIT01000007">
    <property type="protein sequence ID" value="KAA6411319.1"/>
    <property type="molecule type" value="Genomic_DNA"/>
</dbReference>
<feature type="region of interest" description="Disordered" evidence="1">
    <location>
        <begin position="130"/>
        <end position="152"/>
    </location>
</feature>
<feature type="compositionally biased region" description="Polar residues" evidence="1">
    <location>
        <begin position="140"/>
        <end position="150"/>
    </location>
</feature>
<feature type="region of interest" description="Disordered" evidence="1">
    <location>
        <begin position="1"/>
        <end position="116"/>
    </location>
</feature>
<dbReference type="Proteomes" id="UP000324767">
    <property type="component" value="Unassembled WGS sequence"/>
</dbReference>
<feature type="compositionally biased region" description="Polar residues" evidence="1">
    <location>
        <begin position="58"/>
        <end position="69"/>
    </location>
</feature>
<dbReference type="GO" id="GO:0004843">
    <property type="term" value="F:cysteine-type deubiquitinase activity"/>
    <property type="evidence" value="ECO:0007669"/>
    <property type="project" value="InterPro"/>
</dbReference>
<dbReference type="OrthoDB" id="420187at2759"/>
<accession>A0A5M8PQS8</accession>
<evidence type="ECO:0000313" key="3">
    <source>
        <dbReference type="EMBL" id="KAA6411319.1"/>
    </source>
</evidence>
<sequence length="2543" mass="288566">MESVLLGLPRTPSRATSAAPSPSQRSSMDDADSSVTRKRPRLDSGDRAYRSMSAEASRATTEPGHSTPSKGELGDTQHATSQESDYLSPPNRTPSKVTINVRDPARNGREDDMQRQINTLDLPETAEKLLERGPDPDLPNATSITSSPTRSPEIEVAEVEDMDEDTSDTKWRPLVSVVGGEGSDEALIDAFPFALQSNTLMEALAFISQTFEKDPLGDGSLLRLLAEWIERYLQESEQQPARWWDLYSEEREFWDEIPVLVECLLRRGTVRFGGDLIRPLQDTPQDTDHRHYFQLFFDAYVALTARMVHIDCQTLVDCAKEPNVTPDLISKKYLVTLAWFPGFNVLPLWKLLYEGHGYSPKRIVAAMIFRFTQQSTAGFRYLSRFVQGILDRLQYFPNLLPLIWTPIRIVYNMAHCCVCLQDASQSQDDVDAVQPLLQIAPSEALLFFQAVDETLQHFVTKQVSALSLDLSKNLVTELTNILRCVVLADARLARTLYLEKFEEDVSTSSEFYPTMVELNWKFELLRKCIVGGRMEIRVQGVDTMQQELVRIYNKYIQNGKLNIEHPVVRYLSDFVLVNRLVDYIVGVESHPQLITRSANIVGFLVVTRKYTERESDAIWKTVSANQDPRVVDATLGMLTGIFNIANYPHLLYLCRKLIESPLQAFDSRMITYAKNLLESLRAKWNDVVLEQKLDMPPYTLCIRLIREAAADEGLALPRKSEIYQFALVELRELMVWGPNDAGRKSIYEECLNDISKRSMHATGSISAVNALLGQDPGNDIKSLATESEFTRLTVDEFTYFAEMHAPKAAALASEAADHNSLTIRLNLLQQIIVHIPETITGEVGQQLWDTMFGHRACSNRARDLAWTMLGKIVHHSQARNPFIDRCTTDFLPLLRPQFFTQGILQFLHHILSYESRLVTPQAIGEHQIITIPGEELLWHVSVVAPDSTIEVRTIQMLVVSYLDAQSIQDAPRSAVEATHAGLVERCIHQLTAAAQKLKAFSDGTTSGEDEPMVIVASEEEIQAERLRFTRSLLLLREFLRAMKAHPNYSSPPQMLLQLPESPQEVNGEPIRIRYQAFSGGSNTAIQTIDVGDLETGDSFVARLVKLTGFTKFTAIAAGQKLDLSGRASSTLRDLKLDQKGLLIVKRAQDAQPVQEPSPAQGLTELEIEVMKHFEEIYNLLDMEDKLARDVFEFLTSFPPHKTIMTMVSSQDISTETAFPTGNCYKILYSVHTLRLCLNQHLQNGTANQQLILHGVQVLGETLMKLSNLQTPVDQDMETITAAGVVDCLLRFLKEPVSSETSALYFSHPAAFVERLRGLIATTISQTTTTDSVRLVRNSFSAILEAALHSGKIWTYFKDHTGFTTLLSELLLQDFRHEIRQGVADAIQGVCGTLPTYTKTPTQDFVSFFWDKLLVMIPQSVNYPDNAQQLYEIALVVFRSIRQGSQDAVQLATCAKVWGNLLLEHIHDEFVGRDNVDWIVLGLSGLLRWCIQFIKSMKKPLETGDFMERLFRTHLFPTISGSDDAGRIKARIPALHSQTRQELYSIILALSNDLEGYRKLLSLVREVLPQGESSCAWSWGIAQTSEDYRYESNWNLERTKLIRSPTGYAGLRNLSNTCYLNSLFTQLFMNVSFRSFMLDANVADGDGSQKLLSETKKVFAHMQETWLKMVDPQGIADSCTTYDNTLIDTSVQMDVDEFYNLLFDRWESQILSPEAKKTFRAFYGGQLVQQIKSKECPHISERLEPFSAIQCDIQGKANLVESLTAYVEGEIMEGDNKYSCTSCGCYVNAVKRACLKDIPDNLIFHLKRFDYDVMTGVRSKINDHFDFPEEVNMAPYNVEHLRDPNSPSPPDLFRLVGVLVHSGTAESGHYYSYIRERPISETQTQAWVEYNDADVTRFDPSNIADQCFGGMNDTAQNTVFSHVRYPKAWNAYMLFYQRVTAMEAEYESHQTMQVDIPVKESLPLELSNQIAIENELWIRKYCLFDPAHARFAKSMLEQLRYLSNGTCSDNHDVEKEAIWLALEHLDQVLSKPKDSPDFENMLSSLARVIGSCAECCKLALDWVVEHKHALRNLLLRSPTPKVRRDFARMITSALQYLRKHDARLYGFDVEDADTEPLLDVPWPELPGSFQDMVQALTELWSCLHMHARAWDDYFGLLADMAKFGAPESYILLREGVLKHCLEILIVESPGAKRLRTEYPYYAHYIRLIEKRRKYSFTQLIELVRVLFSYVDLHLRPVDVQIKERPQNKGKSPLSKIEEEHVRFGSDFSRPKSIVFLDKMLGADQNPMATKAILATMLQAEPRVGLLTIIHKTILSGIKLEPASLAAPYLRAALVFCEHSPTPTESKDLVRNIAGEVETIGHNGGKEHLEFFIHARRLRNIRYPRNPHFFNHLVLVNVHLWAPPLLMYWEECVRTDTINLLKTLVFDHDIQTMENEQEADELARTAKHLCQMCIKRVKEQVVQQQKTVESKSVANVIDVIKYCIEHYYQPETVHEDAQVAEEAENVLDNLYTLTVSDADDALSDVWNNDSDLPTDSESEFMMLSP</sequence>